<dbReference type="Proteomes" id="UP001060215">
    <property type="component" value="Chromosome 5"/>
</dbReference>
<protein>
    <submittedName>
        <fullName evidence="1">Uncharacterized protein</fullName>
    </submittedName>
</protein>
<proteinExistence type="predicted"/>
<comment type="caution">
    <text evidence="1">The sequence shown here is derived from an EMBL/GenBank/DDBJ whole genome shotgun (WGS) entry which is preliminary data.</text>
</comment>
<evidence type="ECO:0000313" key="2">
    <source>
        <dbReference type="Proteomes" id="UP001060215"/>
    </source>
</evidence>
<organism evidence="1 2">
    <name type="scientific">Camellia lanceoleosa</name>
    <dbReference type="NCBI Taxonomy" id="1840588"/>
    <lineage>
        <taxon>Eukaryota</taxon>
        <taxon>Viridiplantae</taxon>
        <taxon>Streptophyta</taxon>
        <taxon>Embryophyta</taxon>
        <taxon>Tracheophyta</taxon>
        <taxon>Spermatophyta</taxon>
        <taxon>Magnoliopsida</taxon>
        <taxon>eudicotyledons</taxon>
        <taxon>Gunneridae</taxon>
        <taxon>Pentapetalae</taxon>
        <taxon>asterids</taxon>
        <taxon>Ericales</taxon>
        <taxon>Theaceae</taxon>
        <taxon>Camellia</taxon>
    </lineage>
</organism>
<accession>A0ACC0HDY1</accession>
<name>A0ACC0HDY1_9ERIC</name>
<reference evidence="1 2" key="1">
    <citation type="journal article" date="2022" name="Plant J.">
        <title>Chromosome-level genome of Camellia lanceoleosa provides a valuable resource for understanding genome evolution and self-incompatibility.</title>
        <authorList>
            <person name="Gong W."/>
            <person name="Xiao S."/>
            <person name="Wang L."/>
            <person name="Liao Z."/>
            <person name="Chang Y."/>
            <person name="Mo W."/>
            <person name="Hu G."/>
            <person name="Li W."/>
            <person name="Zhao G."/>
            <person name="Zhu H."/>
            <person name="Hu X."/>
            <person name="Ji K."/>
            <person name="Xiang X."/>
            <person name="Song Q."/>
            <person name="Yuan D."/>
            <person name="Jin S."/>
            <person name="Zhang L."/>
        </authorList>
    </citation>
    <scope>NUCLEOTIDE SEQUENCE [LARGE SCALE GENOMIC DNA]</scope>
    <source>
        <strain evidence="1">SQ_2022a</strain>
    </source>
</reference>
<gene>
    <name evidence="1" type="ORF">LOK49_LG06G02352</name>
</gene>
<evidence type="ECO:0000313" key="1">
    <source>
        <dbReference type="EMBL" id="KAI8011455.1"/>
    </source>
</evidence>
<dbReference type="EMBL" id="CM045762">
    <property type="protein sequence ID" value="KAI8011455.1"/>
    <property type="molecule type" value="Genomic_DNA"/>
</dbReference>
<keyword evidence="2" id="KW-1185">Reference proteome</keyword>
<sequence length="98" mass="10268">MVNLYSIGLPGSFRDAIRRIRTNLNYFHMNYDGVDLKPKGVVNVKPKDVISGAAVVKFNEATSGEGGGGGGGGGGEGGEAEEVAIGSHFGNKKKKMKR</sequence>